<evidence type="ECO:0000256" key="6">
    <source>
        <dbReference type="ARBA" id="ARBA00023136"/>
    </source>
</evidence>
<dbReference type="PANTHER" id="PTHR30489:SF0">
    <property type="entry name" value="LIPOPROTEIN-RELEASING SYSTEM TRANSMEMBRANE PROTEIN LOLE"/>
    <property type="match status" value="1"/>
</dbReference>
<dbReference type="GO" id="GO:0098797">
    <property type="term" value="C:plasma membrane protein complex"/>
    <property type="evidence" value="ECO:0007669"/>
    <property type="project" value="TreeGrafter"/>
</dbReference>
<dbReference type="Pfam" id="PF02687">
    <property type="entry name" value="FtsX"/>
    <property type="match status" value="1"/>
</dbReference>
<feature type="transmembrane region" description="Helical" evidence="7">
    <location>
        <begin position="15"/>
        <end position="38"/>
    </location>
</feature>
<dbReference type="InterPro" id="IPR051447">
    <property type="entry name" value="Lipoprotein-release_system"/>
</dbReference>
<evidence type="ECO:0000313" key="10">
    <source>
        <dbReference type="Proteomes" id="UP000319383"/>
    </source>
</evidence>
<evidence type="ECO:0000256" key="5">
    <source>
        <dbReference type="ARBA" id="ARBA00022989"/>
    </source>
</evidence>
<dbReference type="RefSeq" id="WP_145378773.1">
    <property type="nucleotide sequence ID" value="NZ_CP036276.1"/>
</dbReference>
<dbReference type="InterPro" id="IPR003838">
    <property type="entry name" value="ABC3_permease_C"/>
</dbReference>
<dbReference type="KEGG" id="sdyn:Mal52_47550"/>
<reference evidence="9 10" key="1">
    <citation type="submission" date="2019-02" db="EMBL/GenBank/DDBJ databases">
        <title>Deep-cultivation of Planctomycetes and their phenomic and genomic characterization uncovers novel biology.</title>
        <authorList>
            <person name="Wiegand S."/>
            <person name="Jogler M."/>
            <person name="Boedeker C."/>
            <person name="Pinto D."/>
            <person name="Vollmers J."/>
            <person name="Rivas-Marin E."/>
            <person name="Kohn T."/>
            <person name="Peeters S.H."/>
            <person name="Heuer A."/>
            <person name="Rast P."/>
            <person name="Oberbeckmann S."/>
            <person name="Bunk B."/>
            <person name="Jeske O."/>
            <person name="Meyerdierks A."/>
            <person name="Storesund J.E."/>
            <person name="Kallscheuer N."/>
            <person name="Luecker S."/>
            <person name="Lage O.M."/>
            <person name="Pohl T."/>
            <person name="Merkel B.J."/>
            <person name="Hornburger P."/>
            <person name="Mueller R.-W."/>
            <person name="Bruemmer F."/>
            <person name="Labrenz M."/>
            <person name="Spormann A.M."/>
            <person name="Op den Camp H."/>
            <person name="Overmann J."/>
            <person name="Amann R."/>
            <person name="Jetten M.S.M."/>
            <person name="Mascher T."/>
            <person name="Medema M.H."/>
            <person name="Devos D.P."/>
            <person name="Kaster A.-K."/>
            <person name="Ovreas L."/>
            <person name="Rohde M."/>
            <person name="Galperin M.Y."/>
            <person name="Jogler C."/>
        </authorList>
    </citation>
    <scope>NUCLEOTIDE SEQUENCE [LARGE SCALE GENOMIC DNA]</scope>
    <source>
        <strain evidence="9 10">Mal52</strain>
    </source>
</reference>
<keyword evidence="4 7" id="KW-0812">Transmembrane</keyword>
<dbReference type="EMBL" id="CP036276">
    <property type="protein sequence ID" value="QDU46237.1"/>
    <property type="molecule type" value="Genomic_DNA"/>
</dbReference>
<dbReference type="GO" id="GO:0044874">
    <property type="term" value="P:lipoprotein localization to outer membrane"/>
    <property type="evidence" value="ECO:0007669"/>
    <property type="project" value="TreeGrafter"/>
</dbReference>
<proteinExistence type="inferred from homology"/>
<dbReference type="Proteomes" id="UP000319383">
    <property type="component" value="Chromosome"/>
</dbReference>
<feature type="domain" description="ABC3 transporter permease C-terminal" evidence="8">
    <location>
        <begin position="378"/>
        <end position="511"/>
    </location>
</feature>
<evidence type="ECO:0000313" key="9">
    <source>
        <dbReference type="EMBL" id="QDU46237.1"/>
    </source>
</evidence>
<protein>
    <submittedName>
        <fullName evidence="9">Lipoprotein-releasing system transmembrane protein LolE</fullName>
    </submittedName>
</protein>
<comment type="subcellular location">
    <subcellularLocation>
        <location evidence="1">Cell membrane</location>
        <topology evidence="1">Multi-pass membrane protein</topology>
    </subcellularLocation>
</comment>
<evidence type="ECO:0000256" key="1">
    <source>
        <dbReference type="ARBA" id="ARBA00004651"/>
    </source>
</evidence>
<feature type="transmembrane region" description="Helical" evidence="7">
    <location>
        <begin position="421"/>
        <end position="447"/>
    </location>
</feature>
<keyword evidence="5 7" id="KW-1133">Transmembrane helix</keyword>
<evidence type="ECO:0000259" key="8">
    <source>
        <dbReference type="Pfam" id="PF02687"/>
    </source>
</evidence>
<sequence length="518" mass="57405">MYKYLLCTRYLRTRYIALTCIVSVTLGVATMIVVNSVMSGFSSQMKERIRGILADVVLETGSADGEQDPDRIMARIRHAAGEHIEAMSPTVEVYGMLSFRSFGQYITKPVTIIGIEPESKAKMGTLTDHLYNFMPQRDEEGNRIGPPRYVANVPASFDLHPDDQEYRTAQKESEMRMREHSRMMNELEPVESPVDNAGAMDASELFAGSELIGADDEMFDEEPEDLTSPLEGRVYIGSELVTYKYEDQATGKIKTLPMVRVGDDVQLSTVGSGRPPQAIHFDATVVDYFKCGMSEYDNSLVFCNLDYLQKQRVMIDPQTGLTSVTSVQIKLKESADPAVVVGLLRGEFEPGRFAVHTWEQKQGPLLAAVEVESAILNVLLFLIIAVAGFGILAIFFMIVVEKTRDIGILKSLGASSSGVMSIFLAYGFGLGIVGSGAGVGMGLLIVWKINWIEEQITWLTGKEVFDERIYYFPEIPTNIEPWMVFWVAVGAIAIAVLSSILPARRASRLHPVASLRYE</sequence>
<keyword evidence="6 7" id="KW-0472">Membrane</keyword>
<feature type="transmembrane region" description="Helical" evidence="7">
    <location>
        <begin position="482"/>
        <end position="501"/>
    </location>
</feature>
<keyword evidence="9" id="KW-0449">Lipoprotein</keyword>
<organism evidence="9 10">
    <name type="scientific">Symmachiella dynata</name>
    <dbReference type="NCBI Taxonomy" id="2527995"/>
    <lineage>
        <taxon>Bacteria</taxon>
        <taxon>Pseudomonadati</taxon>
        <taxon>Planctomycetota</taxon>
        <taxon>Planctomycetia</taxon>
        <taxon>Planctomycetales</taxon>
        <taxon>Planctomycetaceae</taxon>
        <taxon>Symmachiella</taxon>
    </lineage>
</organism>
<evidence type="ECO:0000256" key="7">
    <source>
        <dbReference type="SAM" id="Phobius"/>
    </source>
</evidence>
<accession>A0A517ZUT3</accession>
<keyword evidence="10" id="KW-1185">Reference proteome</keyword>
<name>A0A517ZUT3_9PLAN</name>
<keyword evidence="3" id="KW-1003">Cell membrane</keyword>
<gene>
    <name evidence="9" type="primary">lolE</name>
    <name evidence="9" type="ORF">Mal52_47550</name>
</gene>
<dbReference type="PANTHER" id="PTHR30489">
    <property type="entry name" value="LIPOPROTEIN-RELEASING SYSTEM TRANSMEMBRANE PROTEIN LOLE"/>
    <property type="match status" value="1"/>
</dbReference>
<evidence type="ECO:0000256" key="3">
    <source>
        <dbReference type="ARBA" id="ARBA00022475"/>
    </source>
</evidence>
<evidence type="ECO:0000256" key="2">
    <source>
        <dbReference type="ARBA" id="ARBA00005236"/>
    </source>
</evidence>
<dbReference type="AlphaFoldDB" id="A0A517ZUT3"/>
<comment type="similarity">
    <text evidence="2">Belongs to the ABC-4 integral membrane protein family. LolC/E subfamily.</text>
</comment>
<evidence type="ECO:0000256" key="4">
    <source>
        <dbReference type="ARBA" id="ARBA00022692"/>
    </source>
</evidence>
<feature type="transmembrane region" description="Helical" evidence="7">
    <location>
        <begin position="374"/>
        <end position="400"/>
    </location>
</feature>